<protein>
    <submittedName>
        <fullName evidence="3">Uncharacterized conserved protein</fullName>
    </submittedName>
</protein>
<feature type="domain" description="DUF218" evidence="2">
    <location>
        <begin position="82"/>
        <end position="249"/>
    </location>
</feature>
<evidence type="ECO:0000259" key="2">
    <source>
        <dbReference type="Pfam" id="PF02698"/>
    </source>
</evidence>
<dbReference type="GO" id="GO:0000270">
    <property type="term" value="P:peptidoglycan metabolic process"/>
    <property type="evidence" value="ECO:0007669"/>
    <property type="project" value="TreeGrafter"/>
</dbReference>
<dbReference type="KEGG" id="azc:AZC_2832"/>
<keyword evidence="1" id="KW-0812">Transmembrane</keyword>
<reference evidence="3 4" key="6">
    <citation type="journal article" date="2011" name="Appl. Environ. Microbiol.">
        <title>Involvement of the azorhizobial chromosome partition gene (parA) in the onset of bacteroid differentiation during Sesbania rostrata stem nodule development.</title>
        <authorList>
            <person name="Liu CT."/>
            <person name="Lee KB."/>
            <person name="Wang YS."/>
            <person name="Peng MH."/>
            <person name="Lee KT."/>
            <person name="Suzuki S."/>
            <person name="Suzuki T."/>
            <person name="Oyaizu H."/>
        </authorList>
    </citation>
    <scope>NUCLEOTIDE SEQUENCE [LARGE SCALE GENOMIC DNA]</scope>
    <source>
        <strain evidence="4">ATCC 43989 / DSM 5975 / JCM 20966 / LMG 6465 / NBRC 14845 / NCIMB 13405 / ORS 571</strain>
    </source>
</reference>
<dbReference type="RefSeq" id="WP_012171356.1">
    <property type="nucleotide sequence ID" value="NC_009937.1"/>
</dbReference>
<dbReference type="EMBL" id="AP009384">
    <property type="protein sequence ID" value="BAF88830.1"/>
    <property type="molecule type" value="Genomic_DNA"/>
</dbReference>
<dbReference type="eggNOG" id="COG1434">
    <property type="taxonomic scope" value="Bacteria"/>
</dbReference>
<organism evidence="3 4">
    <name type="scientific">Azorhizobium caulinodans (strain ATCC 43989 / DSM 5975 / JCM 20966 / LMG 6465 / NBRC 14845 / NCIMB 13405 / ORS 571)</name>
    <dbReference type="NCBI Taxonomy" id="438753"/>
    <lineage>
        <taxon>Bacteria</taxon>
        <taxon>Pseudomonadati</taxon>
        <taxon>Pseudomonadota</taxon>
        <taxon>Alphaproteobacteria</taxon>
        <taxon>Hyphomicrobiales</taxon>
        <taxon>Xanthobacteraceae</taxon>
        <taxon>Azorhizobium</taxon>
    </lineage>
</organism>
<keyword evidence="4" id="KW-1185">Reference proteome</keyword>
<dbReference type="GO" id="GO:0043164">
    <property type="term" value="P:Gram-negative-bacterium-type cell wall biogenesis"/>
    <property type="evidence" value="ECO:0007669"/>
    <property type="project" value="TreeGrafter"/>
</dbReference>
<reference evidence="3 4" key="5">
    <citation type="journal article" date="2010" name="Appl. Environ. Microbiol.">
        <title>phrR-like gene praR of Azorhizobium caulinodans ORS571 is essential for symbiosis with Sesbania rostrata and is involved in expression of reb genes.</title>
        <authorList>
            <person name="Akiba N."/>
            <person name="Aono T."/>
            <person name="Toyazaki H."/>
            <person name="Sato S."/>
            <person name="Oyaizu H."/>
        </authorList>
    </citation>
    <scope>NUCLEOTIDE SEQUENCE [LARGE SCALE GENOMIC DNA]</scope>
    <source>
        <strain evidence="4">ATCC 43989 / DSM 5975 / JCM 20966 / LMG 6465 / NBRC 14845 / NCIMB 13405 / ORS 571</strain>
    </source>
</reference>
<keyword evidence="1" id="KW-0472">Membrane</keyword>
<reference evidence="3 4" key="1">
    <citation type="journal article" date="2007" name="Appl. Environ. Microbiol.">
        <title>Rhizobial factors required for stem nodule maturation and maintenance in Sesbania rostrata-Azorhizobium caulinodans ORS571 symbiosis.</title>
        <authorList>
            <person name="Suzuki S."/>
            <person name="Aono T."/>
            <person name="Lee KB."/>
            <person name="Suzuki T."/>
            <person name="Liu CT."/>
            <person name="Miwa H."/>
            <person name="Wakao S."/>
            <person name="Iki T."/>
            <person name="Oyaizu H."/>
        </authorList>
    </citation>
    <scope>NUCLEOTIDE SEQUENCE [LARGE SCALE GENOMIC DNA]</scope>
    <source>
        <strain evidence="4">ATCC 43989 / DSM 5975 / JCM 20966 / LMG 6465 / NBRC 14845 / NCIMB 13405 / ORS 571</strain>
    </source>
</reference>
<dbReference type="GO" id="GO:0005886">
    <property type="term" value="C:plasma membrane"/>
    <property type="evidence" value="ECO:0007669"/>
    <property type="project" value="TreeGrafter"/>
</dbReference>
<dbReference type="InterPro" id="IPR003848">
    <property type="entry name" value="DUF218"/>
</dbReference>
<feature type="transmembrane region" description="Helical" evidence="1">
    <location>
        <begin position="12"/>
        <end position="34"/>
    </location>
</feature>
<dbReference type="AlphaFoldDB" id="A8I9U2"/>
<evidence type="ECO:0000313" key="4">
    <source>
        <dbReference type="Proteomes" id="UP000000270"/>
    </source>
</evidence>
<dbReference type="CDD" id="cd06259">
    <property type="entry name" value="YdcF-like"/>
    <property type="match status" value="1"/>
</dbReference>
<reference evidence="3 4" key="3">
    <citation type="journal article" date="2008" name="BMC Genomics">
        <title>The genome of the versatile nitrogen fixer Azorhizobium caulinodans ORS571.</title>
        <authorList>
            <person name="Lee KB."/>
            <person name="Backer P.D."/>
            <person name="Aono T."/>
            <person name="Liu CT."/>
            <person name="Suzuki S."/>
            <person name="Suzuki T."/>
            <person name="Kaneko T."/>
            <person name="Yamada M."/>
            <person name="Tabata S."/>
            <person name="Kupfer D.M."/>
            <person name="Najar F.Z."/>
            <person name="Wiley G.B."/>
            <person name="Roe B."/>
            <person name="Binnewies T.T."/>
            <person name="Ussery D.W."/>
            <person name="D'Haeze W."/>
            <person name="Herder J.D."/>
            <person name="Gevers D."/>
            <person name="Vereecke D."/>
            <person name="Holsters M."/>
            <person name="Oyaizu H."/>
        </authorList>
    </citation>
    <scope>NUCLEOTIDE SEQUENCE [LARGE SCALE GENOMIC DNA]</scope>
    <source>
        <strain evidence="4">ATCC 43989 / DSM 5975 / JCM 20966 / LMG 6465 / NBRC 14845 / NCIMB 13405 / ORS 571</strain>
    </source>
</reference>
<feature type="transmembrane region" description="Helical" evidence="1">
    <location>
        <begin position="41"/>
        <end position="64"/>
    </location>
</feature>
<dbReference type="PANTHER" id="PTHR30336:SF4">
    <property type="entry name" value="ENVELOPE BIOGENESIS FACTOR ELYC"/>
    <property type="match status" value="1"/>
</dbReference>
<accession>A8I9U2</accession>
<dbReference type="InterPro" id="IPR014729">
    <property type="entry name" value="Rossmann-like_a/b/a_fold"/>
</dbReference>
<dbReference type="InterPro" id="IPR051599">
    <property type="entry name" value="Cell_Envelope_Assoc"/>
</dbReference>
<reference evidence="4" key="2">
    <citation type="submission" date="2007-04" db="EMBL/GenBank/DDBJ databases">
        <title>Complete genome sequence of the nitrogen-fixing bacterium Azorhizobium caulinodans ORS571.</title>
        <authorList>
            <person name="Lee K.B."/>
            <person name="Backer P.D."/>
            <person name="Aono T."/>
            <person name="Liu C.T."/>
            <person name="Suzuki S."/>
            <person name="Suzuki T."/>
            <person name="Kaneko T."/>
            <person name="Yamada M."/>
            <person name="Tabata S."/>
            <person name="Kupfer D.M."/>
            <person name="Najar F.Z."/>
            <person name="Wiley G.B."/>
            <person name="Roe B."/>
            <person name="Binnewies T."/>
            <person name="Ussery D."/>
            <person name="Vereecke D."/>
            <person name="Gevers D."/>
            <person name="Holsters M."/>
            <person name="Oyaizu H."/>
        </authorList>
    </citation>
    <scope>NUCLEOTIDE SEQUENCE [LARGE SCALE GENOMIC DNA]</scope>
    <source>
        <strain evidence="4">ATCC 43989 / DSM 5975 / JCM 20966 / LMG 6465 / NBRC 14845 / NCIMB 13405 / ORS 571</strain>
    </source>
</reference>
<proteinExistence type="predicted"/>
<evidence type="ECO:0000313" key="3">
    <source>
        <dbReference type="EMBL" id="BAF88830.1"/>
    </source>
</evidence>
<dbReference type="Proteomes" id="UP000000270">
    <property type="component" value="Chromosome"/>
</dbReference>
<dbReference type="STRING" id="438753.AZC_2832"/>
<evidence type="ECO:0000256" key="1">
    <source>
        <dbReference type="SAM" id="Phobius"/>
    </source>
</evidence>
<dbReference type="HOGENOM" id="CLU_053514_1_2_5"/>
<gene>
    <name evidence="3" type="ordered locus">AZC_2832</name>
</gene>
<dbReference type="Pfam" id="PF02698">
    <property type="entry name" value="DUF218"/>
    <property type="match status" value="1"/>
</dbReference>
<keyword evidence="1" id="KW-1133">Transmembrane helix</keyword>
<dbReference type="Gene3D" id="3.40.50.620">
    <property type="entry name" value="HUPs"/>
    <property type="match status" value="1"/>
</dbReference>
<sequence length="271" mass="29247">MGIFYTLSKAGWFLAAPSNFCVFLLVLAVAALLLRLRRTGLVFAVLATAGLMGFGFSPAGNYLMSPLEERFPPFVGDGRPVDGIIMLGGAEVPEVSVVRGVTALNDAAERVLAFAALARRYPQAKLVFSGGSGEYDESMPAAQDAVRLAFADVGLDVTRVIYERRSRNTAQNAVETRKLITPVPGERWLLVTSAFHMPRAIGCFREVGFPVTAYPVDYRTLGPGRLNGVFRRVASGLDITDIAVREWMGLGAYYASGRIPALFPAPEPAAR</sequence>
<reference evidence="3 4" key="4">
    <citation type="journal article" date="2009" name="Appl. Environ. Microbiol.">
        <title>Comparative genome-wide transcriptional profiling of Azorhizobium caulinodans ORS571 grown under free-living and symbiotic conditions.</title>
        <authorList>
            <person name="Tsukada S."/>
            <person name="Aono T."/>
            <person name="Akiba N."/>
            <person name="Lee KB."/>
            <person name="Liu CT."/>
            <person name="Toyazaki H."/>
            <person name="Oyaizu H."/>
        </authorList>
    </citation>
    <scope>NUCLEOTIDE SEQUENCE [LARGE SCALE GENOMIC DNA]</scope>
    <source>
        <strain evidence="4">ATCC 43989 / DSM 5975 / JCM 20966 / LMG 6465 / NBRC 14845 / NCIMB 13405 / ORS 571</strain>
    </source>
</reference>
<name>A8I9U2_AZOC5</name>
<dbReference type="PANTHER" id="PTHR30336">
    <property type="entry name" value="INNER MEMBRANE PROTEIN, PROBABLE PERMEASE"/>
    <property type="match status" value="1"/>
</dbReference>